<dbReference type="EMBL" id="UYYG01000233">
    <property type="protein sequence ID" value="VDN53990.1"/>
    <property type="molecule type" value="Genomic_DNA"/>
</dbReference>
<name>A0A0N4UR57_DRAME</name>
<gene>
    <name evidence="1" type="ORF">DME_LOCUS3963</name>
</gene>
<reference evidence="4" key="1">
    <citation type="submission" date="2017-02" db="UniProtKB">
        <authorList>
            <consortium name="WormBaseParasite"/>
        </authorList>
    </citation>
    <scope>IDENTIFICATION</scope>
</reference>
<dbReference type="Proteomes" id="UP000274756">
    <property type="component" value="Unassembled WGS sequence"/>
</dbReference>
<dbReference type="STRING" id="318479.A0A0N4UR57"/>
<dbReference type="WBParaSite" id="DME_0001052901-mRNA-1">
    <property type="protein sequence ID" value="DME_0001052901-mRNA-1"/>
    <property type="gene ID" value="DME_0001052901"/>
</dbReference>
<reference evidence="1 3" key="2">
    <citation type="submission" date="2018-11" db="EMBL/GenBank/DDBJ databases">
        <authorList>
            <consortium name="Pathogen Informatics"/>
        </authorList>
    </citation>
    <scope>NUCLEOTIDE SEQUENCE [LARGE SCALE GENOMIC DNA]</scope>
</reference>
<dbReference type="AlphaFoldDB" id="A0A0N4UR57"/>
<protein>
    <submittedName>
        <fullName evidence="4">Resolvase</fullName>
    </submittedName>
</protein>
<sequence length="154" mass="17899">MTNDLPISLKKFYARSDNLTDEIKRRFRRSANLNVPFVLNEFRPKEDEKQQMMEESVSLITLLIKTTRTPVMIANIMNFVPESGILKHIESRDHKSGEANIMEILLEIELMKRELREMIIENLRSICLEVQEIGVTSIPLVPSEAMKYNESGFE</sequence>
<evidence type="ECO:0000313" key="3">
    <source>
        <dbReference type="Proteomes" id="UP000274756"/>
    </source>
</evidence>
<evidence type="ECO:0000313" key="4">
    <source>
        <dbReference type="WBParaSite" id="DME_0001052901-mRNA-1"/>
    </source>
</evidence>
<proteinExistence type="predicted"/>
<accession>A0A0N4UR57</accession>
<keyword evidence="3" id="KW-1185">Reference proteome</keyword>
<organism evidence="2 4">
    <name type="scientific">Dracunculus medinensis</name>
    <name type="common">Guinea worm</name>
    <dbReference type="NCBI Taxonomy" id="318479"/>
    <lineage>
        <taxon>Eukaryota</taxon>
        <taxon>Metazoa</taxon>
        <taxon>Ecdysozoa</taxon>
        <taxon>Nematoda</taxon>
        <taxon>Chromadorea</taxon>
        <taxon>Rhabditida</taxon>
        <taxon>Spirurina</taxon>
        <taxon>Dracunculoidea</taxon>
        <taxon>Dracunculidae</taxon>
        <taxon>Dracunculus</taxon>
    </lineage>
</organism>
<evidence type="ECO:0000313" key="2">
    <source>
        <dbReference type="Proteomes" id="UP000038040"/>
    </source>
</evidence>
<evidence type="ECO:0000313" key="1">
    <source>
        <dbReference type="EMBL" id="VDN53990.1"/>
    </source>
</evidence>
<dbReference type="Proteomes" id="UP000038040">
    <property type="component" value="Unplaced"/>
</dbReference>